<accession>A0ABT6RDU2</accession>
<dbReference type="RefSeq" id="WP_282334854.1">
    <property type="nucleotide sequence ID" value="NZ_JASBRG010000007.1"/>
</dbReference>
<keyword evidence="1" id="KW-1133">Transmembrane helix</keyword>
<evidence type="ECO:0000256" key="1">
    <source>
        <dbReference type="SAM" id="Phobius"/>
    </source>
</evidence>
<keyword evidence="1" id="KW-0472">Membrane</keyword>
<gene>
    <name evidence="2" type="ORF">QJ048_13245</name>
</gene>
<evidence type="ECO:0008006" key="4">
    <source>
        <dbReference type="Google" id="ProtNLM"/>
    </source>
</evidence>
<comment type="caution">
    <text evidence="2">The sequence shown here is derived from an EMBL/GenBank/DDBJ whole genome shotgun (WGS) entry which is preliminary data.</text>
</comment>
<evidence type="ECO:0000313" key="2">
    <source>
        <dbReference type="EMBL" id="MDI3320749.1"/>
    </source>
</evidence>
<organism evidence="2 3">
    <name type="scientific">Pinibacter soli</name>
    <dbReference type="NCBI Taxonomy" id="3044211"/>
    <lineage>
        <taxon>Bacteria</taxon>
        <taxon>Pseudomonadati</taxon>
        <taxon>Bacteroidota</taxon>
        <taxon>Chitinophagia</taxon>
        <taxon>Chitinophagales</taxon>
        <taxon>Chitinophagaceae</taxon>
        <taxon>Pinibacter</taxon>
    </lineage>
</organism>
<feature type="transmembrane region" description="Helical" evidence="1">
    <location>
        <begin position="32"/>
        <end position="47"/>
    </location>
</feature>
<keyword evidence="3" id="KW-1185">Reference proteome</keyword>
<dbReference type="Proteomes" id="UP001226434">
    <property type="component" value="Unassembled WGS sequence"/>
</dbReference>
<keyword evidence="1" id="KW-0812">Transmembrane</keyword>
<feature type="transmembrane region" description="Helical" evidence="1">
    <location>
        <begin position="59"/>
        <end position="82"/>
    </location>
</feature>
<proteinExistence type="predicted"/>
<feature type="transmembrane region" description="Helical" evidence="1">
    <location>
        <begin position="7"/>
        <end position="26"/>
    </location>
</feature>
<name>A0ABT6RDU2_9BACT</name>
<dbReference type="EMBL" id="JASBRG010000007">
    <property type="protein sequence ID" value="MDI3320749.1"/>
    <property type="molecule type" value="Genomic_DNA"/>
</dbReference>
<sequence>MNLNWNLIFKLSLFGLAMALGTVYFIPSNIEPIFWLIIFIICAYLIAKNCSSKYFLHGLLVSLVNCIWITAAHILLFNTYISNHAKEAEMMKTMPMPDSPKLMMLVTGPIVGVVSGLVLGLFAFIASKIVKKQSV</sequence>
<evidence type="ECO:0000313" key="3">
    <source>
        <dbReference type="Proteomes" id="UP001226434"/>
    </source>
</evidence>
<feature type="transmembrane region" description="Helical" evidence="1">
    <location>
        <begin position="102"/>
        <end position="126"/>
    </location>
</feature>
<protein>
    <recommendedName>
        <fullName evidence="4">DUF4199 domain-containing protein</fullName>
    </recommendedName>
</protein>
<reference evidence="2 3" key="1">
    <citation type="submission" date="2023-05" db="EMBL/GenBank/DDBJ databases">
        <title>Genome sequence of Pinibacter sp. MAH-24.</title>
        <authorList>
            <person name="Huq M.A."/>
        </authorList>
    </citation>
    <scope>NUCLEOTIDE SEQUENCE [LARGE SCALE GENOMIC DNA]</scope>
    <source>
        <strain evidence="2 3">MAH-24</strain>
    </source>
</reference>